<evidence type="ECO:0000313" key="1">
    <source>
        <dbReference type="EMBL" id="UOO91621.1"/>
    </source>
</evidence>
<organism evidence="1 2">
    <name type="scientific">Vitreoscilla stercoraria</name>
    <dbReference type="NCBI Taxonomy" id="61"/>
    <lineage>
        <taxon>Bacteria</taxon>
        <taxon>Pseudomonadati</taxon>
        <taxon>Pseudomonadota</taxon>
        <taxon>Betaproteobacteria</taxon>
        <taxon>Neisseriales</taxon>
        <taxon>Neisseriaceae</taxon>
        <taxon>Vitreoscilla</taxon>
    </lineage>
</organism>
<keyword evidence="2" id="KW-1185">Reference proteome</keyword>
<proteinExistence type="predicted"/>
<name>A0ABY4E786_VITST</name>
<reference evidence="1" key="1">
    <citation type="submission" date="2021-12" db="EMBL/GenBank/DDBJ databases">
        <authorList>
            <person name="Veyrier F.J."/>
        </authorList>
    </citation>
    <scope>NUCLEOTIDE SEQUENCE</scope>
    <source>
        <strain evidence="1">SAG 1488-6</strain>
    </source>
</reference>
<protein>
    <submittedName>
        <fullName evidence="1">Uncharacterized protein</fullName>
    </submittedName>
</protein>
<dbReference type="Proteomes" id="UP000832034">
    <property type="component" value="Chromosome"/>
</dbReference>
<accession>A0ABY4E786</accession>
<sequence>MNTVAMLKLTHTQVEPVQTICLVVDGNSHATQLLNPAVPEHGLLVSEALLPLIRTVAMMMASLRLDFTGRMQEHITDEADWFAARLLVLGVKQFHLDVSLLPMLQTANARAQAFAEIHGLPFQAAGMKMSLHAGRANNVLLMDLPADTLAQNMGLLANSLALKHKISLQSHFCHFL</sequence>
<dbReference type="RefSeq" id="WP_019958413.1">
    <property type="nucleotide sequence ID" value="NZ_CP091512.1"/>
</dbReference>
<gene>
    <name evidence="1" type="ORF">LVJ81_08165</name>
</gene>
<reference evidence="1" key="2">
    <citation type="journal article" date="2022" name="Res Sq">
        <title>Evolution of multicellular longitudinally dividing oral cavity symbionts (Neisseriaceae).</title>
        <authorList>
            <person name="Nyongesa S."/>
            <person name="Weber P."/>
            <person name="Bernet E."/>
            <person name="Pullido F."/>
            <person name="Nieckarz M."/>
            <person name="Delaby M."/>
            <person name="Nieves C."/>
            <person name="Viehboeck T."/>
            <person name="Krause N."/>
            <person name="Rivera-Millot A."/>
            <person name="Nakamura A."/>
            <person name="Vischer N."/>
            <person name="VanNieuwenhze M."/>
            <person name="Brun Y."/>
            <person name="Cava F."/>
            <person name="Bulgheresi S."/>
            <person name="Veyrier F."/>
        </authorList>
    </citation>
    <scope>NUCLEOTIDE SEQUENCE</scope>
    <source>
        <strain evidence="1">SAG 1488-6</strain>
    </source>
</reference>
<evidence type="ECO:0000313" key="2">
    <source>
        <dbReference type="Proteomes" id="UP000832034"/>
    </source>
</evidence>
<dbReference type="EMBL" id="CP091512">
    <property type="protein sequence ID" value="UOO91621.1"/>
    <property type="molecule type" value="Genomic_DNA"/>
</dbReference>